<keyword evidence="4" id="KW-1185">Reference proteome</keyword>
<sequence length="489" mass="55689">MRNSTPIFPGFHLQTLRRKPRSAQQKLAEKMAVLQQKSFKQIGEVFEKFIPLALLKPELSGAMSRRRLFSKENTFWAFFSQVLDADGGCKEVIRKLQSYASIKGIKVPSSSTASYCTARKKLAEPMLADILAHTAEQLEKMPATGMLNNRRVIVADGTGVSMPDTPENQAAWPQSSALKPGCGFPSARICACFSLDSGALLSYAIGNKKNNELPLFRQQWETFNPGDIFLGDKGFCSYFDIAKLQDRGVDSVVTLAKRAPVRAASSLKKLGPDDLLITWERPKYAQILSYSKDAWANLPKKLTLRQIKVKVPHPGFRTRGFYIVTTLIDAARYPAEDLAELYFKRWDVELFFRDIKTTMGMDVLRCLTPDMIRKEILMHFIAYNCVRRLIYEAAEEADLEVRLVSFKGSLQALRNWEPHLNQAKISKAERFRLISDLYESMTNTPIRQRPGRSEPRCRKRRPKNYQLLTSPRQVMKEVPHRNRYHAGTA</sequence>
<dbReference type="Proteomes" id="UP000002534">
    <property type="component" value="Chromosome"/>
</dbReference>
<accession>Q3A1U3</accession>
<reference evidence="4" key="1">
    <citation type="submission" date="2005-10" db="EMBL/GenBank/DDBJ databases">
        <title>Complete sequence of Pelobacter carbinolicus DSM 2380.</title>
        <authorList>
            <person name="Copeland A."/>
            <person name="Lucas S."/>
            <person name="Lapidus A."/>
            <person name="Barry K."/>
            <person name="Detter J.C."/>
            <person name="Glavina T."/>
            <person name="Hammon N."/>
            <person name="Israni S."/>
            <person name="Pitluck S."/>
            <person name="Chertkov O."/>
            <person name="Schmutz J."/>
            <person name="Larimer F."/>
            <person name="Land M."/>
            <person name="Kyrpides N."/>
            <person name="Ivanova N."/>
            <person name="Richardson P."/>
        </authorList>
    </citation>
    <scope>NUCLEOTIDE SEQUENCE [LARGE SCALE GENOMIC DNA]</scope>
    <source>
        <strain evidence="4">DSM 2380 / NBRC 103641 / GraBd1</strain>
    </source>
</reference>
<proteinExistence type="predicted"/>
<dbReference type="GO" id="GO:0006313">
    <property type="term" value="P:DNA transposition"/>
    <property type="evidence" value="ECO:0007669"/>
    <property type="project" value="InterPro"/>
</dbReference>
<dbReference type="Pfam" id="PF01609">
    <property type="entry name" value="DDE_Tnp_1"/>
    <property type="match status" value="1"/>
</dbReference>
<dbReference type="GO" id="GO:0003677">
    <property type="term" value="F:DNA binding"/>
    <property type="evidence" value="ECO:0007669"/>
    <property type="project" value="InterPro"/>
</dbReference>
<dbReference type="GO" id="GO:0004803">
    <property type="term" value="F:transposase activity"/>
    <property type="evidence" value="ECO:0007669"/>
    <property type="project" value="InterPro"/>
</dbReference>
<dbReference type="AlphaFoldDB" id="Q3A1U3"/>
<reference evidence="3 4" key="2">
    <citation type="journal article" date="2012" name="BMC Genomics">
        <title>The genome of Pelobacter carbinolicus reveals surprising metabolic capabilities and physiological features.</title>
        <authorList>
            <person name="Aklujkar M."/>
            <person name="Haveman S.A."/>
            <person name="Didonato R.Jr."/>
            <person name="Chertkov O."/>
            <person name="Han C.S."/>
            <person name="Land M.L."/>
            <person name="Brown P."/>
            <person name="Lovley D.R."/>
        </authorList>
    </citation>
    <scope>NUCLEOTIDE SEQUENCE [LARGE SCALE GENOMIC DNA]</scope>
    <source>
        <strain evidence="4">DSM 2380 / NBRC 103641 / GraBd1</strain>
    </source>
</reference>
<dbReference type="NCBIfam" id="NF033592">
    <property type="entry name" value="transpos_IS4_1"/>
    <property type="match status" value="1"/>
</dbReference>
<dbReference type="InterPro" id="IPR002559">
    <property type="entry name" value="Transposase_11"/>
</dbReference>
<dbReference type="PANTHER" id="PTHR37529:SF1">
    <property type="entry name" value="TRANSPOSASE INSG FOR INSERTION SEQUENCE ELEMENT IS4-RELATED"/>
    <property type="match status" value="1"/>
</dbReference>
<dbReference type="eggNOG" id="COG3385">
    <property type="taxonomic scope" value="Bacteria"/>
</dbReference>
<dbReference type="STRING" id="338963.Pcar_2425"/>
<dbReference type="HOGENOM" id="CLU_042653_0_0_7"/>
<evidence type="ECO:0000256" key="1">
    <source>
        <dbReference type="SAM" id="MobiDB-lite"/>
    </source>
</evidence>
<gene>
    <name evidence="3" type="ordered locus">Pcar_2425</name>
</gene>
<organism evidence="3 4">
    <name type="scientific">Syntrophotalea carbinolica (strain DSM 2380 / NBRC 103641 / GraBd1)</name>
    <name type="common">Pelobacter carbinolicus</name>
    <dbReference type="NCBI Taxonomy" id="338963"/>
    <lineage>
        <taxon>Bacteria</taxon>
        <taxon>Pseudomonadati</taxon>
        <taxon>Thermodesulfobacteriota</taxon>
        <taxon>Desulfuromonadia</taxon>
        <taxon>Desulfuromonadales</taxon>
        <taxon>Syntrophotaleaceae</taxon>
        <taxon>Syntrophotalea</taxon>
    </lineage>
</organism>
<dbReference type="EMBL" id="CP000142">
    <property type="protein sequence ID" value="ABA89664.1"/>
    <property type="molecule type" value="Genomic_DNA"/>
</dbReference>
<protein>
    <submittedName>
        <fullName evidence="3">Transposase of ISPca12</fullName>
    </submittedName>
</protein>
<dbReference type="InterPro" id="IPR047952">
    <property type="entry name" value="Transpos_IS4"/>
</dbReference>
<feature type="region of interest" description="Disordered" evidence="1">
    <location>
        <begin position="444"/>
        <end position="463"/>
    </location>
</feature>
<evidence type="ECO:0000259" key="2">
    <source>
        <dbReference type="Pfam" id="PF01609"/>
    </source>
</evidence>
<name>Q3A1U3_SYNC1</name>
<dbReference type="KEGG" id="pca:Pcar_2425"/>
<dbReference type="InterPro" id="IPR012337">
    <property type="entry name" value="RNaseH-like_sf"/>
</dbReference>
<dbReference type="RefSeq" id="WP_011342190.1">
    <property type="nucleotide sequence ID" value="NC_007498.2"/>
</dbReference>
<evidence type="ECO:0000313" key="3">
    <source>
        <dbReference type="EMBL" id="ABA89664.1"/>
    </source>
</evidence>
<dbReference type="SUPFAM" id="SSF53098">
    <property type="entry name" value="Ribonuclease H-like"/>
    <property type="match status" value="1"/>
</dbReference>
<evidence type="ECO:0000313" key="4">
    <source>
        <dbReference type="Proteomes" id="UP000002534"/>
    </source>
</evidence>
<dbReference type="PANTHER" id="PTHR37529">
    <property type="entry name" value="TRANSPOSASE INSG FOR INSERTION SEQUENCE ELEMENT IS4-RELATED"/>
    <property type="match status" value="1"/>
</dbReference>
<feature type="domain" description="Transposase IS4-like" evidence="2">
    <location>
        <begin position="150"/>
        <end position="385"/>
    </location>
</feature>
<dbReference type="OrthoDB" id="9794050at2"/>